<sequence length="121" mass="13702">MLGVLACFWCTPLNFTDIPLPPSRLKSPFDSTRLFAARLDCPLFDPTRYVVRLRLCSQIDPTPFAARHRLCSSLDSILFAVRLDCSLLDADSARRSTRYCRCSTQLCSLLDFESARHPIST</sequence>
<accession>A0A914WJY8</accession>
<evidence type="ECO:0000313" key="2">
    <source>
        <dbReference type="WBParaSite" id="PSAMB.scaffold4250size15211.g23823.t1"/>
    </source>
</evidence>
<organism evidence="1 2">
    <name type="scientific">Plectus sambesii</name>
    <dbReference type="NCBI Taxonomy" id="2011161"/>
    <lineage>
        <taxon>Eukaryota</taxon>
        <taxon>Metazoa</taxon>
        <taxon>Ecdysozoa</taxon>
        <taxon>Nematoda</taxon>
        <taxon>Chromadorea</taxon>
        <taxon>Plectida</taxon>
        <taxon>Plectina</taxon>
        <taxon>Plectoidea</taxon>
        <taxon>Plectidae</taxon>
        <taxon>Plectus</taxon>
    </lineage>
</organism>
<dbReference type="Proteomes" id="UP000887566">
    <property type="component" value="Unplaced"/>
</dbReference>
<protein>
    <submittedName>
        <fullName evidence="2">Secreted protein</fullName>
    </submittedName>
</protein>
<reference evidence="2" key="1">
    <citation type="submission" date="2022-11" db="UniProtKB">
        <authorList>
            <consortium name="WormBaseParasite"/>
        </authorList>
    </citation>
    <scope>IDENTIFICATION</scope>
</reference>
<keyword evidence="1" id="KW-1185">Reference proteome</keyword>
<evidence type="ECO:0000313" key="1">
    <source>
        <dbReference type="Proteomes" id="UP000887566"/>
    </source>
</evidence>
<proteinExistence type="predicted"/>
<dbReference type="WBParaSite" id="PSAMB.scaffold4250size15211.g23823.t1">
    <property type="protein sequence ID" value="PSAMB.scaffold4250size15211.g23823.t1"/>
    <property type="gene ID" value="PSAMB.scaffold4250size15211.g23823"/>
</dbReference>
<dbReference type="AlphaFoldDB" id="A0A914WJY8"/>
<name>A0A914WJY8_9BILA</name>